<dbReference type="Pfam" id="PF14559">
    <property type="entry name" value="TPR_19"/>
    <property type="match status" value="1"/>
</dbReference>
<dbReference type="PROSITE" id="PS50005">
    <property type="entry name" value="TPR"/>
    <property type="match status" value="3"/>
</dbReference>
<organism evidence="5 6">
    <name type="scientific">Flavihumibacter fluminis</name>
    <dbReference type="NCBI Taxonomy" id="2909236"/>
    <lineage>
        <taxon>Bacteria</taxon>
        <taxon>Pseudomonadati</taxon>
        <taxon>Bacteroidota</taxon>
        <taxon>Chitinophagia</taxon>
        <taxon>Chitinophagales</taxon>
        <taxon>Chitinophagaceae</taxon>
        <taxon>Flavihumibacter</taxon>
    </lineage>
</organism>
<sequence length="336" mass="38184">MKSWFARLLLGVWAVSAACNNSNTEKEEVATILTHPPYQNITDSINEDPDNTALYQRRAALLLQQDELQLALSDLAKAWELQPSEASAEQLVNVLFMLGNNREAVRFLEELIKKYPENTGFQRRLSEALVNNGATNEAILAYNNLIAEDSANFEAWYERGLLYLEQTDTAAAIRDLENSYRLQPLLITGLTLANIYAEKKNDRALLLADQAIARDSLGEMADPYFIKGVYYVNTGNKTKALDLFNNCIRINWKFQEAYVEKGIIYYEAKNLDEALQQFKLAATVTNTYPEAYYWQGRCYEALGMKQEALLNYGRAYSLDKSFKEAIEGAERVEGKE</sequence>
<proteinExistence type="predicted"/>
<evidence type="ECO:0000256" key="2">
    <source>
        <dbReference type="ARBA" id="ARBA00022803"/>
    </source>
</evidence>
<feature type="signal peptide" evidence="4">
    <location>
        <begin position="1"/>
        <end position="17"/>
    </location>
</feature>
<keyword evidence="6" id="KW-1185">Reference proteome</keyword>
<protein>
    <submittedName>
        <fullName evidence="5">Tetratricopeptide repeat protein</fullName>
    </submittedName>
</protein>
<dbReference type="Gene3D" id="1.25.40.10">
    <property type="entry name" value="Tetratricopeptide repeat domain"/>
    <property type="match status" value="3"/>
</dbReference>
<evidence type="ECO:0000256" key="3">
    <source>
        <dbReference type="PROSITE-ProRule" id="PRU00339"/>
    </source>
</evidence>
<evidence type="ECO:0000256" key="4">
    <source>
        <dbReference type="SAM" id="SignalP"/>
    </source>
</evidence>
<dbReference type="PROSITE" id="PS51257">
    <property type="entry name" value="PROKAR_LIPOPROTEIN"/>
    <property type="match status" value="1"/>
</dbReference>
<keyword evidence="1" id="KW-0677">Repeat</keyword>
<dbReference type="InterPro" id="IPR019734">
    <property type="entry name" value="TPR_rpt"/>
</dbReference>
<feature type="repeat" description="TPR" evidence="3">
    <location>
        <begin position="289"/>
        <end position="322"/>
    </location>
</feature>
<dbReference type="EMBL" id="JAKEVY010000001">
    <property type="protein sequence ID" value="MCF1713446.1"/>
    <property type="molecule type" value="Genomic_DNA"/>
</dbReference>
<comment type="caution">
    <text evidence="5">The sequence shown here is derived from an EMBL/GenBank/DDBJ whole genome shotgun (WGS) entry which is preliminary data.</text>
</comment>
<dbReference type="Proteomes" id="UP001200145">
    <property type="component" value="Unassembled WGS sequence"/>
</dbReference>
<evidence type="ECO:0000256" key="1">
    <source>
        <dbReference type="ARBA" id="ARBA00022737"/>
    </source>
</evidence>
<dbReference type="InterPro" id="IPR050498">
    <property type="entry name" value="Ycf3"/>
</dbReference>
<feature type="chain" id="PRO_5045051088" evidence="4">
    <location>
        <begin position="18"/>
        <end position="336"/>
    </location>
</feature>
<dbReference type="RefSeq" id="WP_234863977.1">
    <property type="nucleotide sequence ID" value="NZ_JAKEVY010000001.1"/>
</dbReference>
<accession>A0ABS9BD94</accession>
<name>A0ABS9BD94_9BACT</name>
<dbReference type="SMART" id="SM00028">
    <property type="entry name" value="TPR"/>
    <property type="match status" value="6"/>
</dbReference>
<evidence type="ECO:0000313" key="6">
    <source>
        <dbReference type="Proteomes" id="UP001200145"/>
    </source>
</evidence>
<feature type="repeat" description="TPR" evidence="3">
    <location>
        <begin position="153"/>
        <end position="186"/>
    </location>
</feature>
<dbReference type="InterPro" id="IPR011990">
    <property type="entry name" value="TPR-like_helical_dom_sf"/>
</dbReference>
<dbReference type="SUPFAM" id="SSF48452">
    <property type="entry name" value="TPR-like"/>
    <property type="match status" value="2"/>
</dbReference>
<dbReference type="PANTHER" id="PTHR44858:SF1">
    <property type="entry name" value="UDP-N-ACETYLGLUCOSAMINE--PEPTIDE N-ACETYLGLUCOSAMINYLTRANSFERASE SPINDLY-RELATED"/>
    <property type="match status" value="1"/>
</dbReference>
<gene>
    <name evidence="5" type="ORF">L0U88_02240</name>
</gene>
<dbReference type="Pfam" id="PF13181">
    <property type="entry name" value="TPR_8"/>
    <property type="match status" value="3"/>
</dbReference>
<keyword evidence="4" id="KW-0732">Signal</keyword>
<dbReference type="PANTHER" id="PTHR44858">
    <property type="entry name" value="TETRATRICOPEPTIDE REPEAT PROTEIN 6"/>
    <property type="match status" value="1"/>
</dbReference>
<keyword evidence="2 3" id="KW-0802">TPR repeat</keyword>
<reference evidence="5 6" key="1">
    <citation type="submission" date="2022-01" db="EMBL/GenBank/DDBJ databases">
        <title>Flavihumibacter sp. nov., isolated from sediment of a river.</title>
        <authorList>
            <person name="Liu H."/>
        </authorList>
    </citation>
    <scope>NUCLEOTIDE SEQUENCE [LARGE SCALE GENOMIC DNA]</scope>
    <source>
        <strain evidence="5 6">RY-1</strain>
    </source>
</reference>
<feature type="repeat" description="TPR" evidence="3">
    <location>
        <begin position="255"/>
        <end position="288"/>
    </location>
</feature>
<evidence type="ECO:0000313" key="5">
    <source>
        <dbReference type="EMBL" id="MCF1713446.1"/>
    </source>
</evidence>